<evidence type="ECO:0000256" key="2">
    <source>
        <dbReference type="ARBA" id="ARBA00022448"/>
    </source>
</evidence>
<gene>
    <name evidence="5" type="ORF">SAMN02910411_2138</name>
</gene>
<dbReference type="EMBL" id="OBMR01000007">
    <property type="protein sequence ID" value="SOC05951.1"/>
    <property type="molecule type" value="Genomic_DNA"/>
</dbReference>
<proteinExistence type="inferred from homology"/>
<dbReference type="CDD" id="cd14750">
    <property type="entry name" value="PBP2_TMBP"/>
    <property type="match status" value="1"/>
</dbReference>
<feature type="signal peptide" evidence="4">
    <location>
        <begin position="1"/>
        <end position="20"/>
    </location>
</feature>
<protein>
    <submittedName>
        <fullName evidence="5">Multiple sugar transport system substrate-binding protein</fullName>
    </submittedName>
</protein>
<dbReference type="Gene3D" id="3.40.190.10">
    <property type="entry name" value="Periplasmic binding protein-like II"/>
    <property type="match status" value="2"/>
</dbReference>
<evidence type="ECO:0000313" key="6">
    <source>
        <dbReference type="Proteomes" id="UP000219563"/>
    </source>
</evidence>
<keyword evidence="3 4" id="KW-0732">Signal</keyword>
<dbReference type="PANTHER" id="PTHR30061:SF50">
    <property type="entry name" value="MALTOSE_MALTODEXTRIN-BINDING PERIPLASMIC PROTEIN"/>
    <property type="match status" value="1"/>
</dbReference>
<organism evidence="5 6">
    <name type="scientific">Pseudobutyrivibrio ruminis DSM 9787</name>
    <dbReference type="NCBI Taxonomy" id="1123011"/>
    <lineage>
        <taxon>Bacteria</taxon>
        <taxon>Bacillati</taxon>
        <taxon>Bacillota</taxon>
        <taxon>Clostridia</taxon>
        <taxon>Lachnospirales</taxon>
        <taxon>Lachnospiraceae</taxon>
        <taxon>Pseudobutyrivibrio</taxon>
    </lineage>
</organism>
<evidence type="ECO:0000256" key="4">
    <source>
        <dbReference type="SAM" id="SignalP"/>
    </source>
</evidence>
<reference evidence="5 6" key="1">
    <citation type="submission" date="2017-08" db="EMBL/GenBank/DDBJ databases">
        <authorList>
            <person name="de Groot N.N."/>
        </authorList>
    </citation>
    <scope>NUCLEOTIDE SEQUENCE [LARGE SCALE GENOMIC DNA]</scope>
    <source>
        <strain evidence="5 6">DSM 9787</strain>
    </source>
</reference>
<keyword evidence="2" id="KW-0813">Transport</keyword>
<dbReference type="PANTHER" id="PTHR30061">
    <property type="entry name" value="MALTOSE-BINDING PERIPLASMIC PROTEIN"/>
    <property type="match status" value="1"/>
</dbReference>
<dbReference type="GO" id="GO:1901982">
    <property type="term" value="F:maltose binding"/>
    <property type="evidence" value="ECO:0007669"/>
    <property type="project" value="TreeGrafter"/>
</dbReference>
<dbReference type="Proteomes" id="UP000219563">
    <property type="component" value="Unassembled WGS sequence"/>
</dbReference>
<dbReference type="SUPFAM" id="SSF53850">
    <property type="entry name" value="Periplasmic binding protein-like II"/>
    <property type="match status" value="1"/>
</dbReference>
<comment type="similarity">
    <text evidence="1">Belongs to the bacterial solute-binding protein 1 family.</text>
</comment>
<dbReference type="Pfam" id="PF01547">
    <property type="entry name" value="SBP_bac_1"/>
    <property type="match status" value="1"/>
</dbReference>
<dbReference type="AlphaFoldDB" id="A0A285SIL9"/>
<dbReference type="PROSITE" id="PS51257">
    <property type="entry name" value="PROKAR_LIPOPROTEIN"/>
    <property type="match status" value="1"/>
</dbReference>
<dbReference type="RefSeq" id="WP_097076461.1">
    <property type="nucleotide sequence ID" value="NZ_OBMR01000007.1"/>
</dbReference>
<feature type="chain" id="PRO_5039640138" evidence="4">
    <location>
        <begin position="21"/>
        <end position="434"/>
    </location>
</feature>
<dbReference type="GO" id="GO:0015768">
    <property type="term" value="P:maltose transport"/>
    <property type="evidence" value="ECO:0007669"/>
    <property type="project" value="TreeGrafter"/>
</dbReference>
<evidence type="ECO:0000313" key="5">
    <source>
        <dbReference type="EMBL" id="SOC05951.1"/>
    </source>
</evidence>
<dbReference type="GO" id="GO:0042956">
    <property type="term" value="P:maltodextrin transmembrane transport"/>
    <property type="evidence" value="ECO:0007669"/>
    <property type="project" value="TreeGrafter"/>
</dbReference>
<keyword evidence="5" id="KW-0762">Sugar transport</keyword>
<dbReference type="GO" id="GO:0055052">
    <property type="term" value="C:ATP-binding cassette (ABC) transporter complex, substrate-binding subunit-containing"/>
    <property type="evidence" value="ECO:0007669"/>
    <property type="project" value="TreeGrafter"/>
</dbReference>
<sequence>MKKKLLGLLLATSVVAASFAGCGNESSSTSASAASATDEAANPEDISGEITFVSANDQTGALDEMIESFNKVYPNVVVNHESLPGASDDIKESLMTSLAAGDSSPDVFECDIIWVSQFAAAGWIADVTEDIEPIADQYLGGPLSTVYYNDRAYAYPDYTDVGLLYYRSDIIDTPPTTWDELVELSNEYVGKDGIEYGYLFQMFQGEPTSCNMLEFIKQNGGQDLVNGEFKLNSSNSVESLEFVEELISSGVSPEGVLTHKPADSRAIFEEGNALFMRNWTSAYALTQTEEGSQVVGKVGVAALPTGPNGSSSSGTLGGWAFAVNAYSEQTEAAKAFAEYMSSYEAQKISALKRGTFPVVADVYDDEEVLSEQPYIAAVKDAADAAEPRPQVRDYSTVSTLFAEYIHKALTGELSNEEALETLDTKLNEALAEMQ</sequence>
<evidence type="ECO:0000256" key="3">
    <source>
        <dbReference type="ARBA" id="ARBA00022729"/>
    </source>
</evidence>
<name>A0A285SIL9_9FIRM</name>
<evidence type="ECO:0000256" key="1">
    <source>
        <dbReference type="ARBA" id="ARBA00008520"/>
    </source>
</evidence>
<accession>A0A285SIL9</accession>
<dbReference type="InterPro" id="IPR006059">
    <property type="entry name" value="SBP"/>
</dbReference>